<feature type="transmembrane region" description="Helical" evidence="1">
    <location>
        <begin position="50"/>
        <end position="69"/>
    </location>
</feature>
<gene>
    <name evidence="2" type="ORF">SAMN06295984_3334</name>
</gene>
<accession>A0A1Y6FVX4</accession>
<sequence length="127" mass="13849">MIRGGRETNGGRHYRLALPAAWFMEARMVKPSPLDNRDTSKVAWARYRRLMRGMSIVSLLAVVGALSWLRFTMGEALTIHMMIATAAGVGLSVMLGAALMGLVFLSSGSGHDESIDDPFKDDPDLNP</sequence>
<keyword evidence="1" id="KW-0812">Transmembrane</keyword>
<dbReference type="AlphaFoldDB" id="A0A1Y6FVX4"/>
<name>A0A1Y6FVX4_9SPHN</name>
<feature type="transmembrane region" description="Helical" evidence="1">
    <location>
        <begin position="81"/>
        <end position="105"/>
    </location>
</feature>
<dbReference type="Proteomes" id="UP000194469">
    <property type="component" value="Unassembled WGS sequence"/>
</dbReference>
<proteinExistence type="predicted"/>
<keyword evidence="1" id="KW-0472">Membrane</keyword>
<protein>
    <submittedName>
        <fullName evidence="2">Uncharacterized protein</fullName>
    </submittedName>
</protein>
<evidence type="ECO:0000313" key="3">
    <source>
        <dbReference type="Proteomes" id="UP000194469"/>
    </source>
</evidence>
<reference evidence="3" key="1">
    <citation type="submission" date="2017-04" db="EMBL/GenBank/DDBJ databases">
        <authorList>
            <person name="Varghese N."/>
            <person name="Submissions S."/>
        </authorList>
    </citation>
    <scope>NUCLEOTIDE SEQUENCE [LARGE SCALE GENOMIC DNA]</scope>
    <source>
        <strain evidence="3">UI2</strain>
    </source>
</reference>
<keyword evidence="3" id="KW-1185">Reference proteome</keyword>
<evidence type="ECO:0000313" key="2">
    <source>
        <dbReference type="EMBL" id="SMQ79397.1"/>
    </source>
</evidence>
<keyword evidence="1" id="KW-1133">Transmembrane helix</keyword>
<dbReference type="EMBL" id="FXWL01000004">
    <property type="protein sequence ID" value="SMQ79397.1"/>
    <property type="molecule type" value="Genomic_DNA"/>
</dbReference>
<organism evidence="2 3">
    <name type="scientific">Sphingopyxis terrae subsp. ummariensis</name>
    <dbReference type="NCBI Taxonomy" id="429001"/>
    <lineage>
        <taxon>Bacteria</taxon>
        <taxon>Pseudomonadati</taxon>
        <taxon>Pseudomonadota</taxon>
        <taxon>Alphaproteobacteria</taxon>
        <taxon>Sphingomonadales</taxon>
        <taxon>Sphingomonadaceae</taxon>
        <taxon>Sphingopyxis</taxon>
    </lineage>
</organism>
<evidence type="ECO:0000256" key="1">
    <source>
        <dbReference type="SAM" id="Phobius"/>
    </source>
</evidence>